<proteinExistence type="predicted"/>
<evidence type="ECO:0000313" key="2">
    <source>
        <dbReference type="Proteomes" id="UP001156389"/>
    </source>
</evidence>
<dbReference type="Proteomes" id="UP001156389">
    <property type="component" value="Unassembled WGS sequence"/>
</dbReference>
<gene>
    <name evidence="1" type="ORF">LHJ74_30835</name>
</gene>
<sequence length="93" mass="10280">MSKRGTICDYAGDEIRKDDVVTYAARRGNTVRMADAVVIKTYTRKLGGRIYPMLRLAPTGQESGWVARGSMRVVHVAAVHVRRVATGEELGFL</sequence>
<dbReference type="RefSeq" id="WP_260221573.1">
    <property type="nucleotide sequence ID" value="NZ_JAJAGO010000019.1"/>
</dbReference>
<reference evidence="1 2" key="1">
    <citation type="submission" date="2021-10" db="EMBL/GenBank/DDBJ databases">
        <title>Streptomyces gossypii sp. nov., isolated from soil collected from cotton field.</title>
        <authorList>
            <person name="Ge X."/>
            <person name="Chen X."/>
            <person name="Liu W."/>
        </authorList>
    </citation>
    <scope>NUCLEOTIDE SEQUENCE [LARGE SCALE GENOMIC DNA]</scope>
    <source>
        <strain evidence="1 2">N2-109</strain>
    </source>
</reference>
<accession>A0ABT2K259</accession>
<organism evidence="1 2">
    <name type="scientific">Streptomyces gossypii</name>
    <dbReference type="NCBI Taxonomy" id="2883101"/>
    <lineage>
        <taxon>Bacteria</taxon>
        <taxon>Bacillati</taxon>
        <taxon>Actinomycetota</taxon>
        <taxon>Actinomycetes</taxon>
        <taxon>Kitasatosporales</taxon>
        <taxon>Streptomycetaceae</taxon>
        <taxon>Streptomyces</taxon>
    </lineage>
</organism>
<name>A0ABT2K259_9ACTN</name>
<keyword evidence="2" id="KW-1185">Reference proteome</keyword>
<protein>
    <submittedName>
        <fullName evidence="1">Uncharacterized protein</fullName>
    </submittedName>
</protein>
<dbReference type="EMBL" id="JAJAGO010000019">
    <property type="protein sequence ID" value="MCT2594253.1"/>
    <property type="molecule type" value="Genomic_DNA"/>
</dbReference>
<comment type="caution">
    <text evidence="1">The sequence shown here is derived from an EMBL/GenBank/DDBJ whole genome shotgun (WGS) entry which is preliminary data.</text>
</comment>
<evidence type="ECO:0000313" key="1">
    <source>
        <dbReference type="EMBL" id="MCT2594253.1"/>
    </source>
</evidence>